<dbReference type="EMBL" id="CAJJDN010000062">
    <property type="protein sequence ID" value="CAD8094397.1"/>
    <property type="molecule type" value="Genomic_DNA"/>
</dbReference>
<evidence type="ECO:0000313" key="2">
    <source>
        <dbReference type="Proteomes" id="UP000692954"/>
    </source>
</evidence>
<dbReference type="Proteomes" id="UP000692954">
    <property type="component" value="Unassembled WGS sequence"/>
</dbReference>
<comment type="caution">
    <text evidence="1">The sequence shown here is derived from an EMBL/GenBank/DDBJ whole genome shotgun (WGS) entry which is preliminary data.</text>
</comment>
<protein>
    <submittedName>
        <fullName evidence="1">Uncharacterized protein</fullName>
    </submittedName>
</protein>
<name>A0A8S1NMB4_9CILI</name>
<sequence>MISDYESDSKHLEFVSSFFNLIQAINNYRQTNAQRNRTAKSIKNAKARRKAGQINFKMPQSLDQNISEIVSFNKNQVKKLVKPMKNQTKYLENSQVESFIHNIHQILSDLQQKQQILRNVQKQVYLNLIEYQNKKPSNLLLRTSCLHIYLAEKIQADKIKDVVINKTIHETPKIVIPFFKNMLQTKQQSIG</sequence>
<organism evidence="1 2">
    <name type="scientific">Paramecium sonneborni</name>
    <dbReference type="NCBI Taxonomy" id="65129"/>
    <lineage>
        <taxon>Eukaryota</taxon>
        <taxon>Sar</taxon>
        <taxon>Alveolata</taxon>
        <taxon>Ciliophora</taxon>
        <taxon>Intramacronucleata</taxon>
        <taxon>Oligohymenophorea</taxon>
        <taxon>Peniculida</taxon>
        <taxon>Parameciidae</taxon>
        <taxon>Paramecium</taxon>
    </lineage>
</organism>
<proteinExistence type="predicted"/>
<dbReference type="AlphaFoldDB" id="A0A8S1NMB4"/>
<dbReference type="OrthoDB" id="288172at2759"/>
<gene>
    <name evidence="1" type="ORF">PSON_ATCC_30995.1.T0620180</name>
</gene>
<accession>A0A8S1NMB4</accession>
<keyword evidence="2" id="KW-1185">Reference proteome</keyword>
<reference evidence="1" key="1">
    <citation type="submission" date="2021-01" db="EMBL/GenBank/DDBJ databases">
        <authorList>
            <consortium name="Genoscope - CEA"/>
            <person name="William W."/>
        </authorList>
    </citation>
    <scope>NUCLEOTIDE SEQUENCE</scope>
</reference>
<evidence type="ECO:0000313" key="1">
    <source>
        <dbReference type="EMBL" id="CAD8094397.1"/>
    </source>
</evidence>